<sequence>MSDRSQSRLSSIRSPIA</sequence>
<evidence type="ECO:0000313" key="2">
    <source>
        <dbReference type="Proteomes" id="UP001474421"/>
    </source>
</evidence>
<comment type="caution">
    <text evidence="1">The sequence shown here is derived from an EMBL/GenBank/DDBJ whole genome shotgun (WGS) entry which is preliminary data.</text>
</comment>
<dbReference type="Proteomes" id="UP001474421">
    <property type="component" value="Unassembled WGS sequence"/>
</dbReference>
<proteinExistence type="predicted"/>
<dbReference type="EMBL" id="JAOTOJ010000006">
    <property type="protein sequence ID" value="KAK9399671.1"/>
    <property type="molecule type" value="Genomic_DNA"/>
</dbReference>
<keyword evidence="2" id="KW-1185">Reference proteome</keyword>
<dbReference type="AlphaFoldDB" id="A0AAW1BD85"/>
<protein>
    <submittedName>
        <fullName evidence="1">Uncharacterized protein</fullName>
    </submittedName>
</protein>
<name>A0AAW1BD85_CROAD</name>
<gene>
    <name evidence="1" type="ORF">NXF25_012690</name>
</gene>
<organism evidence="1 2">
    <name type="scientific">Crotalus adamanteus</name>
    <name type="common">Eastern diamondback rattlesnake</name>
    <dbReference type="NCBI Taxonomy" id="8729"/>
    <lineage>
        <taxon>Eukaryota</taxon>
        <taxon>Metazoa</taxon>
        <taxon>Chordata</taxon>
        <taxon>Craniata</taxon>
        <taxon>Vertebrata</taxon>
        <taxon>Euteleostomi</taxon>
        <taxon>Lepidosauria</taxon>
        <taxon>Squamata</taxon>
        <taxon>Bifurcata</taxon>
        <taxon>Unidentata</taxon>
        <taxon>Episquamata</taxon>
        <taxon>Toxicofera</taxon>
        <taxon>Serpentes</taxon>
        <taxon>Colubroidea</taxon>
        <taxon>Viperidae</taxon>
        <taxon>Crotalinae</taxon>
        <taxon>Crotalus</taxon>
    </lineage>
</organism>
<accession>A0AAW1BD85</accession>
<reference evidence="1 2" key="1">
    <citation type="journal article" date="2024" name="Proc. Natl. Acad. Sci. U.S.A.">
        <title>The genetic regulatory architecture and epigenomic basis for age-related changes in rattlesnake venom.</title>
        <authorList>
            <person name="Hogan M.P."/>
            <person name="Holding M.L."/>
            <person name="Nystrom G.S."/>
            <person name="Colston T.J."/>
            <person name="Bartlett D.A."/>
            <person name="Mason A.J."/>
            <person name="Ellsworth S.A."/>
            <person name="Rautsaw R.M."/>
            <person name="Lawrence K.C."/>
            <person name="Strickland J.L."/>
            <person name="He B."/>
            <person name="Fraser P."/>
            <person name="Margres M.J."/>
            <person name="Gilbert D.M."/>
            <person name="Gibbs H.L."/>
            <person name="Parkinson C.L."/>
            <person name="Rokyta D.R."/>
        </authorList>
    </citation>
    <scope>NUCLEOTIDE SEQUENCE [LARGE SCALE GENOMIC DNA]</scope>
    <source>
        <strain evidence="1">DRR0105</strain>
    </source>
</reference>
<evidence type="ECO:0000313" key="1">
    <source>
        <dbReference type="EMBL" id="KAK9399671.1"/>
    </source>
</evidence>